<keyword evidence="1" id="KW-0812">Transmembrane</keyword>
<dbReference type="EMBL" id="JACHWR010000004">
    <property type="protein sequence ID" value="MBB3044889.1"/>
    <property type="molecule type" value="Genomic_DNA"/>
</dbReference>
<dbReference type="Proteomes" id="UP000589626">
    <property type="component" value="Unassembled WGS sequence"/>
</dbReference>
<dbReference type="RefSeq" id="WP_183594907.1">
    <property type="nucleotide sequence ID" value="NZ_JACHWR010000004.1"/>
</dbReference>
<accession>A0A7W4W009</accession>
<comment type="caution">
    <text evidence="2">The sequence shown here is derived from an EMBL/GenBank/DDBJ whole genome shotgun (WGS) entry which is preliminary data.</text>
</comment>
<keyword evidence="1" id="KW-1133">Transmembrane helix</keyword>
<keyword evidence="1" id="KW-0472">Membrane</keyword>
<sequence length="73" mass="8195">MIQSRAAWQPGEGSRLWGYLLPMLLVLPIVLLWAVVLLTLAWEQTLLLSALLTVAAVAASWWLYLRTLGPLEH</sequence>
<dbReference type="AlphaFoldDB" id="A0A7W4W009"/>
<evidence type="ECO:0000313" key="2">
    <source>
        <dbReference type="EMBL" id="MBB3044889.1"/>
    </source>
</evidence>
<reference evidence="2 3" key="1">
    <citation type="submission" date="2020-08" db="EMBL/GenBank/DDBJ databases">
        <title>Sequencing the genomes of 1000 actinobacteria strains.</title>
        <authorList>
            <person name="Klenk H.-P."/>
        </authorList>
    </citation>
    <scope>NUCLEOTIDE SEQUENCE [LARGE SCALE GENOMIC DNA]</scope>
    <source>
        <strain evidence="2 3">DSM 105498</strain>
    </source>
</reference>
<protein>
    <submittedName>
        <fullName evidence="2">Uncharacterized protein</fullName>
    </submittedName>
</protein>
<feature type="transmembrane region" description="Helical" evidence="1">
    <location>
        <begin position="45"/>
        <end position="64"/>
    </location>
</feature>
<gene>
    <name evidence="2" type="ORF">FHU40_004742</name>
</gene>
<feature type="transmembrane region" description="Helical" evidence="1">
    <location>
        <begin position="16"/>
        <end position="38"/>
    </location>
</feature>
<evidence type="ECO:0000256" key="1">
    <source>
        <dbReference type="SAM" id="Phobius"/>
    </source>
</evidence>
<name>A0A7W4W009_9ACTN</name>
<keyword evidence="3" id="KW-1185">Reference proteome</keyword>
<proteinExistence type="predicted"/>
<evidence type="ECO:0000313" key="3">
    <source>
        <dbReference type="Proteomes" id="UP000589626"/>
    </source>
</evidence>
<organism evidence="2 3">
    <name type="scientific">Nocardioides soli</name>
    <dbReference type="NCBI Taxonomy" id="1036020"/>
    <lineage>
        <taxon>Bacteria</taxon>
        <taxon>Bacillati</taxon>
        <taxon>Actinomycetota</taxon>
        <taxon>Actinomycetes</taxon>
        <taxon>Propionibacteriales</taxon>
        <taxon>Nocardioidaceae</taxon>
        <taxon>Nocardioides</taxon>
    </lineage>
</organism>